<keyword evidence="3" id="KW-1185">Reference proteome</keyword>
<name>E0I8P9_9BACL</name>
<dbReference type="EMBL" id="AEDD01000005">
    <property type="protein sequence ID" value="EFM10783.1"/>
    <property type="molecule type" value="Genomic_DNA"/>
</dbReference>
<organism evidence="2 3">
    <name type="scientific">Paenibacillus curdlanolyticus YK9</name>
    <dbReference type="NCBI Taxonomy" id="717606"/>
    <lineage>
        <taxon>Bacteria</taxon>
        <taxon>Bacillati</taxon>
        <taxon>Bacillota</taxon>
        <taxon>Bacilli</taxon>
        <taxon>Bacillales</taxon>
        <taxon>Paenibacillaceae</taxon>
        <taxon>Paenibacillus</taxon>
    </lineage>
</organism>
<gene>
    <name evidence="2" type="ORF">PaecuDRAFT_2027</name>
</gene>
<keyword evidence="2" id="KW-0808">Transferase</keyword>
<dbReference type="PANTHER" id="PTHR43233">
    <property type="entry name" value="FAMILY N-ACETYLTRANSFERASE, PUTATIVE (AFU_ORTHOLOGUE AFUA_6G03350)-RELATED"/>
    <property type="match status" value="1"/>
</dbReference>
<dbReference type="PANTHER" id="PTHR43233:SF1">
    <property type="entry name" value="FAMILY N-ACETYLTRANSFERASE, PUTATIVE (AFU_ORTHOLOGUE AFUA_6G03350)-RELATED"/>
    <property type="match status" value="1"/>
</dbReference>
<evidence type="ECO:0000313" key="3">
    <source>
        <dbReference type="Proteomes" id="UP000005387"/>
    </source>
</evidence>
<dbReference type="GO" id="GO:0016747">
    <property type="term" value="F:acyltransferase activity, transferring groups other than amino-acyl groups"/>
    <property type="evidence" value="ECO:0007669"/>
    <property type="project" value="InterPro"/>
</dbReference>
<reference evidence="2 3" key="1">
    <citation type="submission" date="2010-07" db="EMBL/GenBank/DDBJ databases">
        <title>The draft genome of Paenibacillus curdlanolyticus YK9.</title>
        <authorList>
            <consortium name="US DOE Joint Genome Institute (JGI-PGF)"/>
            <person name="Lucas S."/>
            <person name="Copeland A."/>
            <person name="Lapidus A."/>
            <person name="Cheng J.-F."/>
            <person name="Bruce D."/>
            <person name="Goodwin L."/>
            <person name="Pitluck S."/>
            <person name="Land M.L."/>
            <person name="Hauser L."/>
            <person name="Chang Y.-J."/>
            <person name="Jeffries C."/>
            <person name="Anderson I.J."/>
            <person name="Johnson E."/>
            <person name="Loganathan U."/>
            <person name="Mulhopadhyay B."/>
            <person name="Kyrpides N."/>
            <person name="Woyke T.J."/>
        </authorList>
    </citation>
    <scope>NUCLEOTIDE SEQUENCE [LARGE SCALE GENOMIC DNA]</scope>
    <source>
        <strain evidence="2 3">YK9</strain>
    </source>
</reference>
<proteinExistence type="predicted"/>
<dbReference type="STRING" id="717606.PaecuDRAFT_2027"/>
<dbReference type="Gene3D" id="3.40.630.30">
    <property type="match status" value="1"/>
</dbReference>
<dbReference type="eggNOG" id="COG0456">
    <property type="taxonomic scope" value="Bacteria"/>
</dbReference>
<protein>
    <submittedName>
        <fullName evidence="2">GCN5-related N-acetyltransferase</fullName>
    </submittedName>
</protein>
<accession>E0I8P9</accession>
<feature type="domain" description="N-acetyltransferase" evidence="1">
    <location>
        <begin position="1"/>
        <end position="84"/>
    </location>
</feature>
<dbReference type="InterPro" id="IPR016181">
    <property type="entry name" value="Acyl_CoA_acyltransferase"/>
</dbReference>
<dbReference type="SUPFAM" id="SSF55729">
    <property type="entry name" value="Acyl-CoA N-acyltransferases (Nat)"/>
    <property type="match status" value="1"/>
</dbReference>
<evidence type="ECO:0000259" key="1">
    <source>
        <dbReference type="PROSITE" id="PS51186"/>
    </source>
</evidence>
<dbReference type="PROSITE" id="PS51186">
    <property type="entry name" value="GNAT"/>
    <property type="match status" value="1"/>
</dbReference>
<dbReference type="CDD" id="cd04301">
    <property type="entry name" value="NAT_SF"/>
    <property type="match status" value="1"/>
</dbReference>
<dbReference type="InterPro" id="IPR053144">
    <property type="entry name" value="Acetyltransferase_Butenolide"/>
</dbReference>
<dbReference type="Proteomes" id="UP000005387">
    <property type="component" value="Unassembled WGS sequence"/>
</dbReference>
<dbReference type="Pfam" id="PF13508">
    <property type="entry name" value="Acetyltransf_7"/>
    <property type="match status" value="1"/>
</dbReference>
<dbReference type="AlphaFoldDB" id="E0I8P9"/>
<sequence length="84" mass="9294">MVGIGRIVGDSGCFYEIVDIVVEPAYQGEGFGKIMMSELMKHLDEKAPKGAYVSLIADVPADGLYKKYGFEYTAPKSVGMYRKY</sequence>
<evidence type="ECO:0000313" key="2">
    <source>
        <dbReference type="EMBL" id="EFM10783.1"/>
    </source>
</evidence>
<dbReference type="InterPro" id="IPR000182">
    <property type="entry name" value="GNAT_dom"/>
</dbReference>